<sequence length="94" mass="10608">MPGSGRRLNRSGDRRSHHRLHILTEENTSMDWAASPREPGVGEPKCKLPPIFGSDDITSVCTRKGKLFDASFDAEISNVSWYLYARPWQSLMST</sequence>
<reference evidence="2" key="1">
    <citation type="submission" date="2014-09" db="EMBL/GenBank/DDBJ databases">
        <authorList>
            <person name="Magalhaes I.L.F."/>
            <person name="Oliveira U."/>
            <person name="Santos F.R."/>
            <person name="Vidigal T.H.D.A."/>
            <person name="Brescovit A.D."/>
            <person name="Santos A.J."/>
        </authorList>
    </citation>
    <scope>NUCLEOTIDE SEQUENCE</scope>
    <source>
        <tissue evidence="2">Shoot tissue taken approximately 20 cm above the soil surface</tissue>
    </source>
</reference>
<proteinExistence type="predicted"/>
<organism evidence="2">
    <name type="scientific">Arundo donax</name>
    <name type="common">Giant reed</name>
    <name type="synonym">Donax arundinaceus</name>
    <dbReference type="NCBI Taxonomy" id="35708"/>
    <lineage>
        <taxon>Eukaryota</taxon>
        <taxon>Viridiplantae</taxon>
        <taxon>Streptophyta</taxon>
        <taxon>Embryophyta</taxon>
        <taxon>Tracheophyta</taxon>
        <taxon>Spermatophyta</taxon>
        <taxon>Magnoliopsida</taxon>
        <taxon>Liliopsida</taxon>
        <taxon>Poales</taxon>
        <taxon>Poaceae</taxon>
        <taxon>PACMAD clade</taxon>
        <taxon>Arundinoideae</taxon>
        <taxon>Arundineae</taxon>
        <taxon>Arundo</taxon>
    </lineage>
</organism>
<feature type="region of interest" description="Disordered" evidence="1">
    <location>
        <begin position="1"/>
        <end position="20"/>
    </location>
</feature>
<name>A0A0A9B1E3_ARUDO</name>
<reference evidence="2" key="2">
    <citation type="journal article" date="2015" name="Data Brief">
        <title>Shoot transcriptome of the giant reed, Arundo donax.</title>
        <authorList>
            <person name="Barrero R.A."/>
            <person name="Guerrero F.D."/>
            <person name="Moolhuijzen P."/>
            <person name="Goolsby J.A."/>
            <person name="Tidwell J."/>
            <person name="Bellgard S.E."/>
            <person name="Bellgard M.I."/>
        </authorList>
    </citation>
    <scope>NUCLEOTIDE SEQUENCE</scope>
    <source>
        <tissue evidence="2">Shoot tissue taken approximately 20 cm above the soil surface</tissue>
    </source>
</reference>
<evidence type="ECO:0000256" key="1">
    <source>
        <dbReference type="SAM" id="MobiDB-lite"/>
    </source>
</evidence>
<accession>A0A0A9B1E3</accession>
<dbReference type="EMBL" id="GBRH01244788">
    <property type="protein sequence ID" value="JAD53107.1"/>
    <property type="molecule type" value="Transcribed_RNA"/>
</dbReference>
<dbReference type="AlphaFoldDB" id="A0A0A9B1E3"/>
<protein>
    <submittedName>
        <fullName evidence="2">Uncharacterized protein</fullName>
    </submittedName>
</protein>
<evidence type="ECO:0000313" key="2">
    <source>
        <dbReference type="EMBL" id="JAD53107.1"/>
    </source>
</evidence>